<dbReference type="Gene3D" id="3.40.50.300">
    <property type="entry name" value="P-loop containing nucleotide triphosphate hydrolases"/>
    <property type="match status" value="1"/>
</dbReference>
<dbReference type="SUPFAM" id="SSF52540">
    <property type="entry name" value="P-loop containing nucleoside triphosphate hydrolases"/>
    <property type="match status" value="1"/>
</dbReference>
<dbReference type="GO" id="GO:0005524">
    <property type="term" value="F:ATP binding"/>
    <property type="evidence" value="ECO:0007669"/>
    <property type="project" value="InterPro"/>
</dbReference>
<gene>
    <name evidence="2" type="ORF">GALL_437620</name>
</gene>
<dbReference type="PANTHER" id="PTHR47396">
    <property type="entry name" value="TYPE I RESTRICTION ENZYME ECOKI R PROTEIN"/>
    <property type="match status" value="1"/>
</dbReference>
<protein>
    <submittedName>
        <fullName evidence="2">Type I restriction enzyme EcoKI subunit R</fullName>
    </submittedName>
</protein>
<sequence>MTPEQKARVSIDALLVAAGWHVCHMADANIHAARGVAIREFPLNAGFGFADYLLYIDGKAAGVIEAKKQGTTLTGVEVQSARYAQGLPNTLPAWVRPLPFSFESTGIETHFTQGLDPQPRARSVFAFHRPETLAAWLKELPARGWESSTALHTGSATPAAAHEFSPEFATTNEAVQAGSASTATFLGRMQWLPPLKEEGLWPAQVIAIRNLENSLKANKPRALIQMATGSGKTYTAISFIYRLIKFAGARRVLFLVDRGNLGRQAKKEFDQYTSPYNNFKVGEEYIVQHLQSNQFDATARVTDREGQGQVIVLENEEPDDALEQRLLFTEFVGAGEAEGRAGFFPMGQ</sequence>
<dbReference type="GO" id="GO:0003677">
    <property type="term" value="F:DNA binding"/>
    <property type="evidence" value="ECO:0007669"/>
    <property type="project" value="InterPro"/>
</dbReference>
<reference evidence="2" key="1">
    <citation type="submission" date="2016-10" db="EMBL/GenBank/DDBJ databases">
        <title>Sequence of Gallionella enrichment culture.</title>
        <authorList>
            <person name="Poehlein A."/>
            <person name="Muehling M."/>
            <person name="Daniel R."/>
        </authorList>
    </citation>
    <scope>NUCLEOTIDE SEQUENCE</scope>
</reference>
<dbReference type="PANTHER" id="PTHR47396:SF1">
    <property type="entry name" value="ATP-DEPENDENT HELICASE IRC3-RELATED"/>
    <property type="match status" value="1"/>
</dbReference>
<dbReference type="EMBL" id="MLJW01002456">
    <property type="protein sequence ID" value="OIQ74582.1"/>
    <property type="molecule type" value="Genomic_DNA"/>
</dbReference>
<feature type="domain" description="Helicase/UvrB N-terminal" evidence="1">
    <location>
        <begin position="202"/>
        <end position="288"/>
    </location>
</feature>
<dbReference type="InterPro" id="IPR006935">
    <property type="entry name" value="Helicase/UvrB_N"/>
</dbReference>
<evidence type="ECO:0000259" key="1">
    <source>
        <dbReference type="Pfam" id="PF04851"/>
    </source>
</evidence>
<dbReference type="AlphaFoldDB" id="A0A1J5PSJ9"/>
<dbReference type="Pfam" id="PF04851">
    <property type="entry name" value="ResIII"/>
    <property type="match status" value="1"/>
</dbReference>
<accession>A0A1J5PSJ9</accession>
<dbReference type="GO" id="GO:0005829">
    <property type="term" value="C:cytosol"/>
    <property type="evidence" value="ECO:0007669"/>
    <property type="project" value="TreeGrafter"/>
</dbReference>
<proteinExistence type="predicted"/>
<evidence type="ECO:0000313" key="2">
    <source>
        <dbReference type="EMBL" id="OIQ74582.1"/>
    </source>
</evidence>
<name>A0A1J5PSJ9_9ZZZZ</name>
<dbReference type="GO" id="GO:0016787">
    <property type="term" value="F:hydrolase activity"/>
    <property type="evidence" value="ECO:0007669"/>
    <property type="project" value="InterPro"/>
</dbReference>
<dbReference type="Gene3D" id="3.90.1570.30">
    <property type="match status" value="1"/>
</dbReference>
<dbReference type="InterPro" id="IPR027417">
    <property type="entry name" value="P-loop_NTPase"/>
</dbReference>
<dbReference type="InterPro" id="IPR050742">
    <property type="entry name" value="Helicase_Restrict-Modif_Enz"/>
</dbReference>
<organism evidence="2">
    <name type="scientific">mine drainage metagenome</name>
    <dbReference type="NCBI Taxonomy" id="410659"/>
    <lineage>
        <taxon>unclassified sequences</taxon>
        <taxon>metagenomes</taxon>
        <taxon>ecological metagenomes</taxon>
    </lineage>
</organism>
<comment type="caution">
    <text evidence="2">The sequence shown here is derived from an EMBL/GenBank/DDBJ whole genome shotgun (WGS) entry which is preliminary data.</text>
</comment>